<feature type="signal peptide" evidence="2">
    <location>
        <begin position="1"/>
        <end position="29"/>
    </location>
</feature>
<dbReference type="Proteomes" id="UP000199400">
    <property type="component" value="Unassembled WGS sequence"/>
</dbReference>
<evidence type="ECO:0000256" key="2">
    <source>
        <dbReference type="SAM" id="SignalP"/>
    </source>
</evidence>
<reference evidence="4" key="1">
    <citation type="submission" date="2016-10" db="EMBL/GenBank/DDBJ databases">
        <authorList>
            <person name="Varghese N."/>
            <person name="Submissions S."/>
        </authorList>
    </citation>
    <scope>NUCLEOTIDE SEQUENCE [LARGE SCALE GENOMIC DNA]</scope>
    <source>
        <strain evidence="4">ATCC 25963</strain>
    </source>
</reference>
<evidence type="ECO:0000313" key="3">
    <source>
        <dbReference type="EMBL" id="SFD98590.1"/>
    </source>
</evidence>
<evidence type="ECO:0000256" key="1">
    <source>
        <dbReference type="SAM" id="MobiDB-lite"/>
    </source>
</evidence>
<evidence type="ECO:0000313" key="4">
    <source>
        <dbReference type="Proteomes" id="UP000199400"/>
    </source>
</evidence>
<organism evidence="3 4">
    <name type="scientific">Nannocystis exedens</name>
    <dbReference type="NCBI Taxonomy" id="54"/>
    <lineage>
        <taxon>Bacteria</taxon>
        <taxon>Pseudomonadati</taxon>
        <taxon>Myxococcota</taxon>
        <taxon>Polyangia</taxon>
        <taxon>Nannocystales</taxon>
        <taxon>Nannocystaceae</taxon>
        <taxon>Nannocystis</taxon>
    </lineage>
</organism>
<feature type="compositionally biased region" description="Low complexity" evidence="1">
    <location>
        <begin position="406"/>
        <end position="421"/>
    </location>
</feature>
<dbReference type="PROSITE" id="PS51257">
    <property type="entry name" value="PROKAR_LIPOPROTEIN"/>
    <property type="match status" value="1"/>
</dbReference>
<feature type="compositionally biased region" description="Low complexity" evidence="1">
    <location>
        <begin position="217"/>
        <end position="228"/>
    </location>
</feature>
<feature type="compositionally biased region" description="Polar residues" evidence="1">
    <location>
        <begin position="312"/>
        <end position="333"/>
    </location>
</feature>
<dbReference type="STRING" id="54.SAMN02745121_02529"/>
<keyword evidence="4" id="KW-1185">Reference proteome</keyword>
<feature type="compositionally biased region" description="Gly residues" evidence="1">
    <location>
        <begin position="294"/>
        <end position="305"/>
    </location>
</feature>
<dbReference type="AlphaFoldDB" id="A0A1I1WZR3"/>
<protein>
    <recommendedName>
        <fullName evidence="5">YXWGXW repeat-containing protein</fullName>
    </recommendedName>
</protein>
<feature type="region of interest" description="Disordered" evidence="1">
    <location>
        <begin position="391"/>
        <end position="478"/>
    </location>
</feature>
<name>A0A1I1WZR3_9BACT</name>
<feature type="compositionally biased region" description="Polar residues" evidence="1">
    <location>
        <begin position="422"/>
        <end position="431"/>
    </location>
</feature>
<feature type="region of interest" description="Disordered" evidence="1">
    <location>
        <begin position="496"/>
        <end position="548"/>
    </location>
</feature>
<gene>
    <name evidence="3" type="ORF">SAMN02745121_02529</name>
</gene>
<sequence>MNKRPWIGPVSALALVLSFAGGCTRNVGAGAVHPDEIPRTVAASPAAYETVYVQSESYATPTGAPQANGYAIPGEAPADPAAQTEANIENPPGLVGTETLSDGQQVKVVTYVHTYPEPIETYPRVYWSNRWYYNINGNFVYYSPYYNSWVYYWGPPTPLVYAWNYYYPWVPYSYGWGFYGHGWYWGGPGYWGYHAWGMPPSYYYNYYPHDPGSVRHTTPSQGGPTGSTRHTMNASQGGPTGNQGFGDKLSRPGGNNGGMSPGSGRPTDLAAGPQGGGLGAGASGPRGLAAAPEGGRGGLGPGGQASGPSNLAAPSTRPSQLPQGPGSWTSGGTRTVAGASASYPSMPMSGGARPGGEGGGGRGYMAPGAGNLSAGAAKSAGGMNATYRPTYAPPGTSGGGERGTMAAGAARPSSAGGFASSQATYVPATSGSRGGPRSATSSFGDGGGWGGSRGTGPTFSGGGFSGGGSRGSFSSGGSSGGFSGGGFSGGGGFGGSRGGFSSGGGGGFGGGGGGGGGFGGGGGGFSGGGGGRGGGGGGGFGGGGGRGR</sequence>
<feature type="compositionally biased region" description="Low complexity" evidence="1">
    <location>
        <begin position="262"/>
        <end position="272"/>
    </location>
</feature>
<keyword evidence="2" id="KW-0732">Signal</keyword>
<accession>A0A1I1WZR3</accession>
<feature type="region of interest" description="Disordered" evidence="1">
    <location>
        <begin position="215"/>
        <end position="363"/>
    </location>
</feature>
<evidence type="ECO:0008006" key="5">
    <source>
        <dbReference type="Google" id="ProtNLM"/>
    </source>
</evidence>
<proteinExistence type="predicted"/>
<dbReference type="EMBL" id="FOMX01000007">
    <property type="protein sequence ID" value="SFD98590.1"/>
    <property type="molecule type" value="Genomic_DNA"/>
</dbReference>
<feature type="chain" id="PRO_5011475475" description="YXWGXW repeat-containing protein" evidence="2">
    <location>
        <begin position="30"/>
        <end position="548"/>
    </location>
</feature>
<feature type="compositionally biased region" description="Gly residues" evidence="1">
    <location>
        <begin position="352"/>
        <end position="363"/>
    </location>
</feature>
<feature type="compositionally biased region" description="Gly residues" evidence="1">
    <location>
        <begin position="273"/>
        <end position="284"/>
    </location>
</feature>
<feature type="compositionally biased region" description="Gly residues" evidence="1">
    <location>
        <begin position="444"/>
        <end position="470"/>
    </location>
</feature>